<name>A0A0P0X6I0_ORYSJ</name>
<organism evidence="2 3">
    <name type="scientific">Oryza sativa subsp. japonica</name>
    <name type="common">Rice</name>
    <dbReference type="NCBI Taxonomy" id="39947"/>
    <lineage>
        <taxon>Eukaryota</taxon>
        <taxon>Viridiplantae</taxon>
        <taxon>Streptophyta</taxon>
        <taxon>Embryophyta</taxon>
        <taxon>Tracheophyta</taxon>
        <taxon>Spermatophyta</taxon>
        <taxon>Magnoliopsida</taxon>
        <taxon>Liliopsida</taxon>
        <taxon>Poales</taxon>
        <taxon>Poaceae</taxon>
        <taxon>BOP clade</taxon>
        <taxon>Oryzoideae</taxon>
        <taxon>Oryzeae</taxon>
        <taxon>Oryzinae</taxon>
        <taxon>Oryza</taxon>
        <taxon>Oryza sativa</taxon>
    </lineage>
</organism>
<dbReference type="EMBL" id="AP014963">
    <property type="protein sequence ID" value="BAT01741.1"/>
    <property type="molecule type" value="Genomic_DNA"/>
</dbReference>
<reference evidence="2 3" key="3">
    <citation type="journal article" date="2013" name="Rice">
        <title>Improvement of the Oryza sativa Nipponbare reference genome using next generation sequence and optical map data.</title>
        <authorList>
            <person name="Kawahara Y."/>
            <person name="de la Bastide M."/>
            <person name="Hamilton J.P."/>
            <person name="Kanamori H."/>
            <person name="McCombie W.R."/>
            <person name="Ouyang S."/>
            <person name="Schwartz D.C."/>
            <person name="Tanaka T."/>
            <person name="Wu J."/>
            <person name="Zhou S."/>
            <person name="Childs K.L."/>
            <person name="Davidson R.M."/>
            <person name="Lin H."/>
            <person name="Quesada-Ocampo L."/>
            <person name="Vaillancourt B."/>
            <person name="Sakai H."/>
            <person name="Lee S.S."/>
            <person name="Kim J."/>
            <person name="Numa H."/>
            <person name="Itoh T."/>
            <person name="Buell C.R."/>
            <person name="Matsumoto T."/>
        </authorList>
    </citation>
    <scope>NUCLEOTIDE SEQUENCE [LARGE SCALE GENOMIC DNA]</scope>
    <source>
        <strain evidence="3">cv. Nipponbare</strain>
    </source>
</reference>
<evidence type="ECO:0000313" key="2">
    <source>
        <dbReference type="EMBL" id="BAT01741.1"/>
    </source>
</evidence>
<reference evidence="3" key="1">
    <citation type="journal article" date="2005" name="Nature">
        <title>The map-based sequence of the rice genome.</title>
        <authorList>
            <consortium name="International rice genome sequencing project (IRGSP)"/>
            <person name="Matsumoto T."/>
            <person name="Wu J."/>
            <person name="Kanamori H."/>
            <person name="Katayose Y."/>
            <person name="Fujisawa M."/>
            <person name="Namiki N."/>
            <person name="Mizuno H."/>
            <person name="Yamamoto K."/>
            <person name="Antonio B.A."/>
            <person name="Baba T."/>
            <person name="Sakata K."/>
            <person name="Nagamura Y."/>
            <person name="Aoki H."/>
            <person name="Arikawa K."/>
            <person name="Arita K."/>
            <person name="Bito T."/>
            <person name="Chiden Y."/>
            <person name="Fujitsuka N."/>
            <person name="Fukunaka R."/>
            <person name="Hamada M."/>
            <person name="Harada C."/>
            <person name="Hayashi A."/>
            <person name="Hijishita S."/>
            <person name="Honda M."/>
            <person name="Hosokawa S."/>
            <person name="Ichikawa Y."/>
            <person name="Idonuma A."/>
            <person name="Iijima M."/>
            <person name="Ikeda M."/>
            <person name="Ikeno M."/>
            <person name="Ito K."/>
            <person name="Ito S."/>
            <person name="Ito T."/>
            <person name="Ito Y."/>
            <person name="Ito Y."/>
            <person name="Iwabuchi A."/>
            <person name="Kamiya K."/>
            <person name="Karasawa W."/>
            <person name="Kurita K."/>
            <person name="Katagiri S."/>
            <person name="Kikuta A."/>
            <person name="Kobayashi H."/>
            <person name="Kobayashi N."/>
            <person name="Machita K."/>
            <person name="Maehara T."/>
            <person name="Masukawa M."/>
            <person name="Mizubayashi T."/>
            <person name="Mukai Y."/>
            <person name="Nagasaki H."/>
            <person name="Nagata Y."/>
            <person name="Naito S."/>
            <person name="Nakashima M."/>
            <person name="Nakama Y."/>
            <person name="Nakamichi Y."/>
            <person name="Nakamura M."/>
            <person name="Meguro A."/>
            <person name="Negishi M."/>
            <person name="Ohta I."/>
            <person name="Ohta T."/>
            <person name="Okamoto M."/>
            <person name="Ono N."/>
            <person name="Saji S."/>
            <person name="Sakaguchi M."/>
            <person name="Sakai K."/>
            <person name="Shibata M."/>
            <person name="Shimokawa T."/>
            <person name="Song J."/>
            <person name="Takazaki Y."/>
            <person name="Terasawa K."/>
            <person name="Tsugane M."/>
            <person name="Tsuji K."/>
            <person name="Ueda S."/>
            <person name="Waki K."/>
            <person name="Yamagata H."/>
            <person name="Yamamoto M."/>
            <person name="Yamamoto S."/>
            <person name="Yamane H."/>
            <person name="Yoshiki S."/>
            <person name="Yoshihara R."/>
            <person name="Yukawa K."/>
            <person name="Zhong H."/>
            <person name="Yano M."/>
            <person name="Yuan Q."/>
            <person name="Ouyang S."/>
            <person name="Liu J."/>
            <person name="Jones K.M."/>
            <person name="Gansberger K."/>
            <person name="Moffat K."/>
            <person name="Hill J."/>
            <person name="Bera J."/>
            <person name="Fadrosh D."/>
            <person name="Jin S."/>
            <person name="Johri S."/>
            <person name="Kim M."/>
            <person name="Overton L."/>
            <person name="Reardon M."/>
            <person name="Tsitrin T."/>
            <person name="Vuong H."/>
            <person name="Weaver B."/>
            <person name="Ciecko A."/>
            <person name="Tallon L."/>
            <person name="Jackson J."/>
            <person name="Pai G."/>
            <person name="Aken S.V."/>
            <person name="Utterback T."/>
            <person name="Reidmuller S."/>
            <person name="Feldblyum T."/>
            <person name="Hsiao J."/>
            <person name="Zismann V."/>
            <person name="Iobst S."/>
            <person name="de Vazeille A.R."/>
            <person name="Buell C.R."/>
            <person name="Ying K."/>
            <person name="Li Y."/>
            <person name="Lu T."/>
            <person name="Huang Y."/>
            <person name="Zhao Q."/>
            <person name="Feng Q."/>
            <person name="Zhang L."/>
            <person name="Zhu J."/>
            <person name="Weng Q."/>
            <person name="Mu J."/>
            <person name="Lu Y."/>
            <person name="Fan D."/>
            <person name="Liu Y."/>
            <person name="Guan J."/>
            <person name="Zhang Y."/>
            <person name="Yu S."/>
            <person name="Liu X."/>
            <person name="Zhang Y."/>
            <person name="Hong G."/>
            <person name="Han B."/>
            <person name="Choisne N."/>
            <person name="Demange N."/>
            <person name="Orjeda G."/>
            <person name="Samain S."/>
            <person name="Cattolico L."/>
            <person name="Pelletier E."/>
            <person name="Couloux A."/>
            <person name="Segurens B."/>
            <person name="Wincker P."/>
            <person name="D'Hont A."/>
            <person name="Scarpelli C."/>
            <person name="Weissenbach J."/>
            <person name="Salanoubat M."/>
            <person name="Quetier F."/>
            <person name="Yu Y."/>
            <person name="Kim H.R."/>
            <person name="Rambo T."/>
            <person name="Currie J."/>
            <person name="Collura K."/>
            <person name="Luo M."/>
            <person name="Yang T."/>
            <person name="Ammiraju J.S.S."/>
            <person name="Engler F."/>
            <person name="Soderlund C."/>
            <person name="Wing R.A."/>
            <person name="Palmer L.E."/>
            <person name="de la Bastide M."/>
            <person name="Spiegel L."/>
            <person name="Nascimento L."/>
            <person name="Zutavern T."/>
            <person name="O'Shaughnessy A."/>
            <person name="Dike S."/>
            <person name="Dedhia N."/>
            <person name="Preston R."/>
            <person name="Balija V."/>
            <person name="McCombie W.R."/>
            <person name="Chow T."/>
            <person name="Chen H."/>
            <person name="Chung M."/>
            <person name="Chen C."/>
            <person name="Shaw J."/>
            <person name="Wu H."/>
            <person name="Hsiao K."/>
            <person name="Chao Y."/>
            <person name="Chu M."/>
            <person name="Cheng C."/>
            <person name="Hour A."/>
            <person name="Lee P."/>
            <person name="Lin S."/>
            <person name="Lin Y."/>
            <person name="Liou J."/>
            <person name="Liu S."/>
            <person name="Hsing Y."/>
            <person name="Raghuvanshi S."/>
            <person name="Mohanty A."/>
            <person name="Bharti A.K."/>
            <person name="Gaur A."/>
            <person name="Gupta V."/>
            <person name="Kumar D."/>
            <person name="Ravi V."/>
            <person name="Vij S."/>
            <person name="Kapur A."/>
            <person name="Khurana P."/>
            <person name="Khurana P."/>
            <person name="Khurana J.P."/>
            <person name="Tyagi A.K."/>
            <person name="Gaikwad K."/>
            <person name="Singh A."/>
            <person name="Dalal V."/>
            <person name="Srivastava S."/>
            <person name="Dixit A."/>
            <person name="Pal A.K."/>
            <person name="Ghazi I.A."/>
            <person name="Yadav M."/>
            <person name="Pandit A."/>
            <person name="Bhargava A."/>
            <person name="Sureshbabu K."/>
            <person name="Batra K."/>
            <person name="Sharma T.R."/>
            <person name="Mohapatra T."/>
            <person name="Singh N.K."/>
            <person name="Messing J."/>
            <person name="Nelson A.B."/>
            <person name="Fuks G."/>
            <person name="Kavchok S."/>
            <person name="Keizer G."/>
            <person name="Linton E."/>
            <person name="Llaca V."/>
            <person name="Song R."/>
            <person name="Tanyolac B."/>
            <person name="Young S."/>
            <person name="Ho-Il K."/>
            <person name="Hahn J.H."/>
            <person name="Sangsakoo G."/>
            <person name="Vanavichit A."/>
            <person name="de Mattos Luiz.A.T."/>
            <person name="Zimmer P.D."/>
            <person name="Malone G."/>
            <person name="Dellagostin O."/>
            <person name="de Oliveira A.C."/>
            <person name="Bevan M."/>
            <person name="Bancroft I."/>
            <person name="Minx P."/>
            <person name="Cordum H."/>
            <person name="Wilson R."/>
            <person name="Cheng Z."/>
            <person name="Jin W."/>
            <person name="Jiang J."/>
            <person name="Leong S.A."/>
            <person name="Iwama H."/>
            <person name="Gojobori T."/>
            <person name="Itoh T."/>
            <person name="Niimura Y."/>
            <person name="Fujii Y."/>
            <person name="Habara T."/>
            <person name="Sakai H."/>
            <person name="Sato Y."/>
            <person name="Wilson G."/>
            <person name="Kumar K."/>
            <person name="McCouch S."/>
            <person name="Juretic N."/>
            <person name="Hoen D."/>
            <person name="Wright S."/>
            <person name="Bruskiewich R."/>
            <person name="Bureau T."/>
            <person name="Miyao A."/>
            <person name="Hirochika H."/>
            <person name="Nishikawa T."/>
            <person name="Kadowaki K."/>
            <person name="Sugiura M."/>
            <person name="Burr B."/>
            <person name="Sasaki T."/>
        </authorList>
    </citation>
    <scope>NUCLEOTIDE SEQUENCE [LARGE SCALE GENOMIC DNA]</scope>
    <source>
        <strain evidence="3">cv. Nipponbare</strain>
    </source>
</reference>
<dbReference type="AlphaFoldDB" id="A0A0P0X6I0"/>
<protein>
    <submittedName>
        <fullName evidence="2">Os07g0514101 protein</fullName>
    </submittedName>
</protein>
<reference evidence="2 3" key="2">
    <citation type="journal article" date="2013" name="Plant Cell Physiol.">
        <title>Rice Annotation Project Database (RAP-DB): an integrative and interactive database for rice genomics.</title>
        <authorList>
            <person name="Sakai H."/>
            <person name="Lee S.S."/>
            <person name="Tanaka T."/>
            <person name="Numa H."/>
            <person name="Kim J."/>
            <person name="Kawahara Y."/>
            <person name="Wakimoto H."/>
            <person name="Yang C.C."/>
            <person name="Iwamoto M."/>
            <person name="Abe T."/>
            <person name="Yamada Y."/>
            <person name="Muto A."/>
            <person name="Inokuchi H."/>
            <person name="Ikemura T."/>
            <person name="Matsumoto T."/>
            <person name="Sasaki T."/>
            <person name="Itoh T."/>
        </authorList>
    </citation>
    <scope>NUCLEOTIDE SEQUENCE [LARGE SCALE GENOMIC DNA]</scope>
    <source>
        <strain evidence="3">cv. Nipponbare</strain>
    </source>
</reference>
<sequence length="109" mass="11869">MFSLLDATAAAATIDTMLDISSSVQGWNKACRLTVIEGCLHGGRGEGWSTHTEQPGSFLSGRERRQWSSSSPRLSPELSSPLAGCLRVSFFRSTPALQPLEEREEARSD</sequence>
<dbReference type="PaxDb" id="39947-A0A0P0X6I0"/>
<feature type="region of interest" description="Disordered" evidence="1">
    <location>
        <begin position="43"/>
        <end position="80"/>
    </location>
</feature>
<dbReference type="InParanoid" id="A0A0P0X6I0"/>
<evidence type="ECO:0000313" key="3">
    <source>
        <dbReference type="Proteomes" id="UP000059680"/>
    </source>
</evidence>
<feature type="compositionally biased region" description="Low complexity" evidence="1">
    <location>
        <begin position="68"/>
        <end position="80"/>
    </location>
</feature>
<proteinExistence type="predicted"/>
<gene>
    <name evidence="2" type="ordered locus">Os07g0514101</name>
    <name evidence="2" type="ORF">OSNPB_070514101</name>
</gene>
<accession>A0A0P0X6I0</accession>
<evidence type="ECO:0000256" key="1">
    <source>
        <dbReference type="SAM" id="MobiDB-lite"/>
    </source>
</evidence>
<keyword evidence="3" id="KW-1185">Reference proteome</keyword>
<dbReference type="Proteomes" id="UP000059680">
    <property type="component" value="Chromosome 7"/>
</dbReference>